<gene>
    <name evidence="2" type="ORF">KOR42_16640</name>
</gene>
<dbReference type="RefSeq" id="WP_146508572.1">
    <property type="nucleotide sequence ID" value="NZ_SIHI01000001.1"/>
</dbReference>
<keyword evidence="1" id="KW-0812">Transmembrane</keyword>
<dbReference type="Gene3D" id="3.80.10.10">
    <property type="entry name" value="Ribonuclease Inhibitor"/>
    <property type="match status" value="2"/>
</dbReference>
<dbReference type="PANTHER" id="PTHR12904">
    <property type="match status" value="1"/>
</dbReference>
<proteinExistence type="predicted"/>
<feature type="transmembrane region" description="Helical" evidence="1">
    <location>
        <begin position="6"/>
        <end position="22"/>
    </location>
</feature>
<dbReference type="EMBL" id="SIHI01000001">
    <property type="protein sequence ID" value="TWT58290.1"/>
    <property type="molecule type" value="Genomic_DNA"/>
</dbReference>
<dbReference type="OrthoDB" id="261970at2"/>
<evidence type="ECO:0000313" key="2">
    <source>
        <dbReference type="EMBL" id="TWT58290.1"/>
    </source>
</evidence>
<evidence type="ECO:0000256" key="1">
    <source>
        <dbReference type="SAM" id="Phobius"/>
    </source>
</evidence>
<accession>A0A5C5X5S6</accession>
<dbReference type="InterPro" id="IPR051341">
    <property type="entry name" value="Zyg-11_UBL_adapter"/>
</dbReference>
<sequence>MSKAKIWLPAFIVVAGLIYWFTQSNGPANSLRNRGMSLRQLDSGEIVSVEMKTDQFNDSDLETVSTIETIESLNASNSSITNEGLQHLQKLPKLEYLSLANTSVDDSAIPTLAEMKSLETLVLDGCAVTPDALKALSGLPNLIELSVYDVSIPYSELLKLDDALGDSTDILINADSVFGSPDDSKAVYEWDDQRMITIQLTEDSPADILSQVEQPQLIANLLVPVEVEADIDFQPATTFENLKEVKVGQEIDNDDFILLVGLDHLQYLTLENASITAEGLDRLPEDCVLESLEIISESPLASGLKNFGRLGTVKLLRLSFPNAEQSAFDELLQLHPDLESLSLVDSPITCEQVEFLEKLRKMSFVNLAGTNVTDECVDYLRKLRHITHIELRGSKVSPDIAATFAIGG</sequence>
<dbReference type="AlphaFoldDB" id="A0A5C5X5S6"/>
<dbReference type="Proteomes" id="UP000317243">
    <property type="component" value="Unassembled WGS sequence"/>
</dbReference>
<name>A0A5C5X5S6_9PLAN</name>
<comment type="caution">
    <text evidence="2">The sequence shown here is derived from an EMBL/GenBank/DDBJ whole genome shotgun (WGS) entry which is preliminary data.</text>
</comment>
<keyword evidence="1" id="KW-1133">Transmembrane helix</keyword>
<dbReference type="PANTHER" id="PTHR12904:SF23">
    <property type="entry name" value="PROTEIN ZER-1 HOMOLOG"/>
    <property type="match status" value="1"/>
</dbReference>
<dbReference type="InterPro" id="IPR032675">
    <property type="entry name" value="LRR_dom_sf"/>
</dbReference>
<reference evidence="2 3" key="1">
    <citation type="submission" date="2019-02" db="EMBL/GenBank/DDBJ databases">
        <title>Deep-cultivation of Planctomycetes and their phenomic and genomic characterization uncovers novel biology.</title>
        <authorList>
            <person name="Wiegand S."/>
            <person name="Jogler M."/>
            <person name="Boedeker C."/>
            <person name="Pinto D."/>
            <person name="Vollmers J."/>
            <person name="Rivas-Marin E."/>
            <person name="Kohn T."/>
            <person name="Peeters S.H."/>
            <person name="Heuer A."/>
            <person name="Rast P."/>
            <person name="Oberbeckmann S."/>
            <person name="Bunk B."/>
            <person name="Jeske O."/>
            <person name="Meyerdierks A."/>
            <person name="Storesund J.E."/>
            <person name="Kallscheuer N."/>
            <person name="Luecker S."/>
            <person name="Lage O.M."/>
            <person name="Pohl T."/>
            <person name="Merkel B.J."/>
            <person name="Hornburger P."/>
            <person name="Mueller R.-W."/>
            <person name="Bruemmer F."/>
            <person name="Labrenz M."/>
            <person name="Spormann A.M."/>
            <person name="Op Den Camp H."/>
            <person name="Overmann J."/>
            <person name="Amann R."/>
            <person name="Jetten M.S.M."/>
            <person name="Mascher T."/>
            <person name="Medema M.H."/>
            <person name="Devos D.P."/>
            <person name="Kaster A.-K."/>
            <person name="Ovreas L."/>
            <person name="Rohde M."/>
            <person name="Galperin M.Y."/>
            <person name="Jogler C."/>
        </authorList>
    </citation>
    <scope>NUCLEOTIDE SEQUENCE [LARGE SCALE GENOMIC DNA]</scope>
    <source>
        <strain evidence="2 3">KOR42</strain>
    </source>
</reference>
<protein>
    <submittedName>
        <fullName evidence="2">Leucine Rich repeats (2 copies)</fullName>
    </submittedName>
</protein>
<dbReference type="SUPFAM" id="SSF52047">
    <property type="entry name" value="RNI-like"/>
    <property type="match status" value="1"/>
</dbReference>
<organism evidence="2 3">
    <name type="scientific">Thalassoglobus neptunius</name>
    <dbReference type="NCBI Taxonomy" id="1938619"/>
    <lineage>
        <taxon>Bacteria</taxon>
        <taxon>Pseudomonadati</taxon>
        <taxon>Planctomycetota</taxon>
        <taxon>Planctomycetia</taxon>
        <taxon>Planctomycetales</taxon>
        <taxon>Planctomycetaceae</taxon>
        <taxon>Thalassoglobus</taxon>
    </lineage>
</organism>
<keyword evidence="1" id="KW-0472">Membrane</keyword>
<evidence type="ECO:0000313" key="3">
    <source>
        <dbReference type="Proteomes" id="UP000317243"/>
    </source>
</evidence>
<keyword evidence="3" id="KW-1185">Reference proteome</keyword>